<evidence type="ECO:0000313" key="6">
    <source>
        <dbReference type="EMBL" id="GMH46782.1"/>
    </source>
</evidence>
<feature type="non-terminal residue" evidence="6">
    <location>
        <position position="1"/>
    </location>
</feature>
<dbReference type="InterPro" id="IPR000008">
    <property type="entry name" value="C2_dom"/>
</dbReference>
<keyword evidence="1" id="KW-0479">Metal-binding</keyword>
<dbReference type="GO" id="GO:0016020">
    <property type="term" value="C:membrane"/>
    <property type="evidence" value="ECO:0007669"/>
    <property type="project" value="TreeGrafter"/>
</dbReference>
<dbReference type="EMBL" id="BRXZ01003074">
    <property type="protein sequence ID" value="GMH46782.1"/>
    <property type="molecule type" value="Genomic_DNA"/>
</dbReference>
<dbReference type="GO" id="GO:0005509">
    <property type="term" value="F:calcium ion binding"/>
    <property type="evidence" value="ECO:0007669"/>
    <property type="project" value="TreeGrafter"/>
</dbReference>
<dbReference type="OrthoDB" id="1029639at2759"/>
<comment type="caution">
    <text evidence="6">The sequence shown here is derived from an EMBL/GenBank/DDBJ whole genome shotgun (WGS) entry which is preliminary data.</text>
</comment>
<dbReference type="PROSITE" id="PS50004">
    <property type="entry name" value="C2"/>
    <property type="match status" value="1"/>
</dbReference>
<proteinExistence type="predicted"/>
<feature type="transmembrane region" description="Helical" evidence="4">
    <location>
        <begin position="782"/>
        <end position="807"/>
    </location>
</feature>
<feature type="domain" description="C2" evidence="5">
    <location>
        <begin position="293"/>
        <end position="420"/>
    </location>
</feature>
<keyword evidence="4" id="KW-0812">Transmembrane</keyword>
<dbReference type="Proteomes" id="UP001165082">
    <property type="component" value="Unassembled WGS sequence"/>
</dbReference>
<dbReference type="Pfam" id="PF00168">
    <property type="entry name" value="C2"/>
    <property type="match status" value="1"/>
</dbReference>
<name>A0A9W6Z260_9STRA</name>
<sequence>ERKKGHKKNRSDNFAKQSARIIEKWGNISPKKKKQKDKEIRGGVEDAGGGNLLQASVVPDLVKGEVYKRNYRFGYKKRFLIIDLSTGSFAYYTSSPLPDLSDAAISSGALFNWTHFPSGATRKLCLKPGQWTLSNAADDDSGFFIIKGNTETASTLSGRINSIFFKCITTDAVDSIRTSSTRRSSKSKYLLASERLTCRGADIFLSHYTVKGFAKPGEHKRFRKGGAGAGGGGKDAGREIQRTISDITFDAAGSSERSIATFDKAGLEHRVKPVKYYPDAWMMHSELMSEVVLPTDHLVDLTSRSGLGSATAAKRIGLVKVELLGAYGLPKLDRFGKTDLYAIMIVGSNVFRTDTIDDNYSPVFLPRTKRGAVFPIYVPYEQLYVGGFDDDGDFLSDDFVGRVSVDLSRLKPHVSYDVTLKMRESDTMYSRKARGAIRLRIEITEYVEPRLALKSFVKNFASRPKEAEGIMAHDRTSARALSLVLWGTEPPGEYSPPLFKATLRESDLYEVNTLCLMKKTLWELAFYENEGFFGNLKSLYVLSSLFLTIDHGPRAFFTAVPLFYAIILIENYWVYGRDPVAFSQPPPGGLDLKRPNNEFPFVNRETFPSMEFSDSLARKVKRDGIVNAIEGGLGIDKDDDSQQEYVDDDDDYNDMFSVASAAPVKAPVDEERRSTFTKTPKYIEQDCNKATVSSSIALKFAKYEKRAKLATLGLVHDVIASYPDEGKEASASNTKKKKKKKRLTLRAEPVNPVLKLKRTYLGPVQRGFKNIVTTCRAVHHILVWRTFGTSLLALGFLFVVALAALVFPTG</sequence>
<dbReference type="Gene3D" id="2.60.40.150">
    <property type="entry name" value="C2 domain"/>
    <property type="match status" value="1"/>
</dbReference>
<gene>
    <name evidence="6" type="ORF">TrRE_jg12267</name>
</gene>
<evidence type="ECO:0000256" key="1">
    <source>
        <dbReference type="ARBA" id="ARBA00022723"/>
    </source>
</evidence>
<feature type="region of interest" description="Disordered" evidence="3">
    <location>
        <begin position="25"/>
        <end position="44"/>
    </location>
</feature>
<evidence type="ECO:0000256" key="2">
    <source>
        <dbReference type="ARBA" id="ARBA00022837"/>
    </source>
</evidence>
<keyword evidence="4" id="KW-1133">Transmembrane helix</keyword>
<evidence type="ECO:0000256" key="4">
    <source>
        <dbReference type="SAM" id="Phobius"/>
    </source>
</evidence>
<dbReference type="AlphaFoldDB" id="A0A9W6Z260"/>
<evidence type="ECO:0000259" key="5">
    <source>
        <dbReference type="PROSITE" id="PS50004"/>
    </source>
</evidence>
<evidence type="ECO:0000256" key="3">
    <source>
        <dbReference type="SAM" id="MobiDB-lite"/>
    </source>
</evidence>
<organism evidence="6 7">
    <name type="scientific">Triparma retinervis</name>
    <dbReference type="NCBI Taxonomy" id="2557542"/>
    <lineage>
        <taxon>Eukaryota</taxon>
        <taxon>Sar</taxon>
        <taxon>Stramenopiles</taxon>
        <taxon>Ochrophyta</taxon>
        <taxon>Bolidophyceae</taxon>
        <taxon>Parmales</taxon>
        <taxon>Triparmaceae</taxon>
        <taxon>Triparma</taxon>
    </lineage>
</organism>
<keyword evidence="2" id="KW-0106">Calcium</keyword>
<accession>A0A9W6Z260</accession>
<reference evidence="6" key="1">
    <citation type="submission" date="2022-07" db="EMBL/GenBank/DDBJ databases">
        <title>Genome analysis of Parmales, a sister group of diatoms, reveals the evolutionary specialization of diatoms from phago-mixotrophs to photoautotrophs.</title>
        <authorList>
            <person name="Ban H."/>
            <person name="Sato S."/>
            <person name="Yoshikawa S."/>
            <person name="Kazumasa Y."/>
            <person name="Nakamura Y."/>
            <person name="Ichinomiya M."/>
            <person name="Saitoh K."/>
            <person name="Sato N."/>
            <person name="Blanc-Mathieu R."/>
            <person name="Endo H."/>
            <person name="Kuwata A."/>
            <person name="Ogata H."/>
        </authorList>
    </citation>
    <scope>NUCLEOTIDE SEQUENCE</scope>
</reference>
<dbReference type="PANTHER" id="PTHR45911">
    <property type="entry name" value="C2 DOMAIN-CONTAINING PROTEIN"/>
    <property type="match status" value="1"/>
</dbReference>
<dbReference type="CDD" id="cd00030">
    <property type="entry name" value="C2"/>
    <property type="match status" value="1"/>
</dbReference>
<keyword evidence="7" id="KW-1185">Reference proteome</keyword>
<keyword evidence="4" id="KW-0472">Membrane</keyword>
<evidence type="ECO:0000313" key="7">
    <source>
        <dbReference type="Proteomes" id="UP001165082"/>
    </source>
</evidence>
<dbReference type="PANTHER" id="PTHR45911:SF4">
    <property type="entry name" value="MULTIPLE C2 AND TRANSMEMBRANE DOMAIN-CONTAINING PROTEIN"/>
    <property type="match status" value="1"/>
</dbReference>
<dbReference type="SUPFAM" id="SSF49562">
    <property type="entry name" value="C2 domain (Calcium/lipid-binding domain, CaLB)"/>
    <property type="match status" value="1"/>
</dbReference>
<protein>
    <recommendedName>
        <fullName evidence="5">C2 domain-containing protein</fullName>
    </recommendedName>
</protein>
<dbReference type="InterPro" id="IPR035892">
    <property type="entry name" value="C2_domain_sf"/>
</dbReference>